<evidence type="ECO:0000256" key="6">
    <source>
        <dbReference type="SAM" id="MobiDB-lite"/>
    </source>
</evidence>
<accession>A0A9W8AYI6</accession>
<dbReference type="Proteomes" id="UP001150925">
    <property type="component" value="Unassembled WGS sequence"/>
</dbReference>
<feature type="region of interest" description="Disordered" evidence="6">
    <location>
        <begin position="663"/>
        <end position="693"/>
    </location>
</feature>
<reference evidence="7" key="1">
    <citation type="submission" date="2022-07" db="EMBL/GenBank/DDBJ databases">
        <title>Phylogenomic reconstructions and comparative analyses of Kickxellomycotina fungi.</title>
        <authorList>
            <person name="Reynolds N.K."/>
            <person name="Stajich J.E."/>
            <person name="Barry K."/>
            <person name="Grigoriev I.V."/>
            <person name="Crous P."/>
            <person name="Smith M.E."/>
        </authorList>
    </citation>
    <scope>NUCLEOTIDE SEQUENCE</scope>
    <source>
        <strain evidence="7">RSA 1196</strain>
    </source>
</reference>
<dbReference type="InterPro" id="IPR016024">
    <property type="entry name" value="ARM-type_fold"/>
</dbReference>
<dbReference type="InterPro" id="IPR011989">
    <property type="entry name" value="ARM-like"/>
</dbReference>
<keyword evidence="8" id="KW-1185">Reference proteome</keyword>
<gene>
    <name evidence="7" type="primary">NOP9</name>
    <name evidence="7" type="ORF">IWQ62_001372</name>
</gene>
<dbReference type="EMBL" id="JANBPY010000213">
    <property type="protein sequence ID" value="KAJ1968223.1"/>
    <property type="molecule type" value="Genomic_DNA"/>
</dbReference>
<dbReference type="GO" id="GO:0030686">
    <property type="term" value="C:90S preribosome"/>
    <property type="evidence" value="ECO:0007669"/>
    <property type="project" value="TreeGrafter"/>
</dbReference>
<proteinExistence type="predicted"/>
<dbReference type="GO" id="GO:0000447">
    <property type="term" value="P:endonucleolytic cleavage in ITS1 to separate SSU-rRNA from 5.8S rRNA and LSU-rRNA from tricistronic rRNA transcript (SSU-rRNA, 5.8S rRNA, LSU-rRNA)"/>
    <property type="evidence" value="ECO:0007669"/>
    <property type="project" value="TreeGrafter"/>
</dbReference>
<evidence type="ECO:0000313" key="7">
    <source>
        <dbReference type="EMBL" id="KAJ1968223.1"/>
    </source>
</evidence>
<dbReference type="Gene3D" id="1.25.10.10">
    <property type="entry name" value="Leucine-rich Repeat Variant"/>
    <property type="match status" value="2"/>
</dbReference>
<protein>
    <recommendedName>
        <fullName evidence="1">Nucleolar protein 9</fullName>
    </recommendedName>
    <alternativeName>
        <fullName evidence="3 4">Pumilio domain-containing protein NOP9</fullName>
    </alternativeName>
</protein>
<evidence type="ECO:0000256" key="2">
    <source>
        <dbReference type="ARBA" id="ARBA00022737"/>
    </source>
</evidence>
<sequence>MASVRRRRREKYQPKEKHGRNHNYSGQQRGGFPPAEPSCEDLDMPSLPEPPQYGALELSTYRYLCGIETMLEELSFDSSEDRSMFVNNVFSEIHGRELLVATNIEGSRVLQKLLVHARDDQLRLLLTKFDTRFVELFIHPMASQVCQTVLTLAADVIDREVRGLSVAGSGQPDQATDSMEAEVNQEYASPPADLPSMEELVLSLCKQIKPYNSALVINSNSSPLVRVILLLLAGKLHENSATERKSTATIRSKRSNTYQTKHGLPSFKVKRPLMVPPSFTAALDSILNEIDISMGPTALQTLAFHSVASPVLQIMIQLQAGRTNIQYQDTLVSRLLSCGEESQPSTGTLPSNAATFINRLIRHQVGSHLFEQILRVLPSPIYQQIYAGVFRHNLEGLCDDPLANFVVQALLRNAQKPVQAELIIEELVPHFASLIKQRRVGVVGAVVEAGAHHKVCYKVIVQGLLHALEAATGAGRDVFVNLVGTMVPWEQYQRFPEDNQPNLHVQGVVVLQHLLKFPQEYHRVVVESFLSQSPTQQEWWALDVKGSRFVEALLSCPEVSLKNKRRVIRAFKDNLPALACHASGSHVVDKCWAISDLKTKEELATILVQHENVLKFNRFGAIVLSNCRIAQFKQKHQEWLHKQHGIDRKKELFKDILGNLDGESDNDDNGNGNIGGKGKKGASDSRTKRYKGVESAARDEIDDLFDKASVITRTTASAKIAPSNHSGLGKTPLTKDMSVVFDALANSKGRKKKSKKVKGDLEKDSVSPADGTQAASKKRKSSKAAEEADRKKRRQFAR</sequence>
<dbReference type="AlphaFoldDB" id="A0A9W8AYI6"/>
<name>A0A9W8AYI6_9FUNG</name>
<dbReference type="Pfam" id="PF22493">
    <property type="entry name" value="PUF_NOP9"/>
    <property type="match status" value="1"/>
</dbReference>
<comment type="caution">
    <text evidence="7">The sequence shown here is derived from an EMBL/GenBank/DDBJ whole genome shotgun (WGS) entry which is preliminary data.</text>
</comment>
<dbReference type="GO" id="GO:0000056">
    <property type="term" value="P:ribosomal small subunit export from nucleus"/>
    <property type="evidence" value="ECO:0007669"/>
    <property type="project" value="TreeGrafter"/>
</dbReference>
<dbReference type="PROSITE" id="PS50302">
    <property type="entry name" value="PUM"/>
    <property type="match status" value="1"/>
</dbReference>
<dbReference type="SUPFAM" id="SSF48371">
    <property type="entry name" value="ARM repeat"/>
    <property type="match status" value="1"/>
</dbReference>
<dbReference type="OrthoDB" id="392571at2759"/>
<dbReference type="GO" id="GO:0003723">
    <property type="term" value="F:RNA binding"/>
    <property type="evidence" value="ECO:0007669"/>
    <property type="project" value="InterPro"/>
</dbReference>
<evidence type="ECO:0000256" key="3">
    <source>
        <dbReference type="ARBA" id="ARBA00030932"/>
    </source>
</evidence>
<organism evidence="7 8">
    <name type="scientific">Dispira parvispora</name>
    <dbReference type="NCBI Taxonomy" id="1520584"/>
    <lineage>
        <taxon>Eukaryota</taxon>
        <taxon>Fungi</taxon>
        <taxon>Fungi incertae sedis</taxon>
        <taxon>Zoopagomycota</taxon>
        <taxon>Kickxellomycotina</taxon>
        <taxon>Dimargaritomycetes</taxon>
        <taxon>Dimargaritales</taxon>
        <taxon>Dimargaritaceae</taxon>
        <taxon>Dispira</taxon>
    </lineage>
</organism>
<evidence type="ECO:0000313" key="8">
    <source>
        <dbReference type="Proteomes" id="UP001150925"/>
    </source>
</evidence>
<dbReference type="GO" id="GO:0000472">
    <property type="term" value="P:endonucleolytic cleavage to generate mature 5'-end of SSU-rRNA from (SSU-rRNA, 5.8S rRNA, LSU-rRNA)"/>
    <property type="evidence" value="ECO:0007669"/>
    <property type="project" value="TreeGrafter"/>
</dbReference>
<keyword evidence="2" id="KW-0677">Repeat</keyword>
<dbReference type="GO" id="GO:0030688">
    <property type="term" value="C:preribosome, small subunit precursor"/>
    <property type="evidence" value="ECO:0007669"/>
    <property type="project" value="TreeGrafter"/>
</dbReference>
<dbReference type="GO" id="GO:0005730">
    <property type="term" value="C:nucleolus"/>
    <property type="evidence" value="ECO:0007669"/>
    <property type="project" value="TreeGrafter"/>
</dbReference>
<dbReference type="PANTHER" id="PTHR13102">
    <property type="entry name" value="NUCLEOLAR PROTEIN 9"/>
    <property type="match status" value="1"/>
</dbReference>
<dbReference type="PANTHER" id="PTHR13102:SF0">
    <property type="entry name" value="NUCLEOLAR PROTEIN 9"/>
    <property type="match status" value="1"/>
</dbReference>
<feature type="region of interest" description="Disordered" evidence="6">
    <location>
        <begin position="1"/>
        <end position="47"/>
    </location>
</feature>
<evidence type="ECO:0000256" key="4">
    <source>
        <dbReference type="ARBA" id="ARBA00031929"/>
    </source>
</evidence>
<dbReference type="InterPro" id="IPR040000">
    <property type="entry name" value="NOP9"/>
</dbReference>
<evidence type="ECO:0000256" key="1">
    <source>
        <dbReference type="ARBA" id="ARBA00016427"/>
    </source>
</evidence>
<feature type="region of interest" description="Disordered" evidence="6">
    <location>
        <begin position="746"/>
        <end position="798"/>
    </location>
</feature>
<dbReference type="SMART" id="SM00025">
    <property type="entry name" value="Pumilio"/>
    <property type="match status" value="5"/>
</dbReference>
<feature type="compositionally biased region" description="Basic residues" evidence="6">
    <location>
        <begin position="1"/>
        <end position="10"/>
    </location>
</feature>
<feature type="repeat" description="Pumilio" evidence="5">
    <location>
        <begin position="92"/>
        <end position="127"/>
    </location>
</feature>
<dbReference type="InterPro" id="IPR001313">
    <property type="entry name" value="Pumilio_RNA-bd_rpt"/>
</dbReference>
<evidence type="ECO:0000256" key="5">
    <source>
        <dbReference type="PROSITE-ProRule" id="PRU00317"/>
    </source>
</evidence>
<dbReference type="GO" id="GO:0000480">
    <property type="term" value="P:endonucleolytic cleavage in 5'-ETS of tricistronic rRNA transcript (SSU-rRNA, 5.8S rRNA, LSU-rRNA)"/>
    <property type="evidence" value="ECO:0007669"/>
    <property type="project" value="TreeGrafter"/>
</dbReference>